<accession>A0A8S5NUM1</accession>
<organism evidence="1">
    <name type="scientific">Siphoviridae sp. ctQLz13</name>
    <dbReference type="NCBI Taxonomy" id="2825492"/>
    <lineage>
        <taxon>Viruses</taxon>
        <taxon>Duplodnaviria</taxon>
        <taxon>Heunggongvirae</taxon>
        <taxon>Uroviricota</taxon>
        <taxon>Caudoviricetes</taxon>
    </lineage>
</organism>
<evidence type="ECO:0000313" key="1">
    <source>
        <dbReference type="EMBL" id="DAD98430.1"/>
    </source>
</evidence>
<name>A0A8S5NUM1_9CAUD</name>
<proteinExistence type="predicted"/>
<dbReference type="EMBL" id="BK015262">
    <property type="protein sequence ID" value="DAD98430.1"/>
    <property type="molecule type" value="Genomic_DNA"/>
</dbReference>
<protein>
    <submittedName>
        <fullName evidence="1">Uncharacterized protein</fullName>
    </submittedName>
</protein>
<sequence length="59" mass="7182">MGNAYKEKSYIDAVGEKNRNRKEYAKQHRKRENVPYIVPVRNDCNRFRLPHIRPLRVRT</sequence>
<reference evidence="1" key="1">
    <citation type="journal article" date="2021" name="Proc. Natl. Acad. Sci. U.S.A.">
        <title>A Catalog of Tens of Thousands of Viruses from Human Metagenomes Reveals Hidden Associations with Chronic Diseases.</title>
        <authorList>
            <person name="Tisza M.J."/>
            <person name="Buck C.B."/>
        </authorList>
    </citation>
    <scope>NUCLEOTIDE SEQUENCE</scope>
    <source>
        <strain evidence="1">CtQLz13</strain>
    </source>
</reference>